<dbReference type="InterPro" id="IPR029058">
    <property type="entry name" value="AB_hydrolase_fold"/>
</dbReference>
<keyword evidence="1 3" id="KW-0378">Hydrolase</keyword>
<evidence type="ECO:0000259" key="2">
    <source>
        <dbReference type="Pfam" id="PF12146"/>
    </source>
</evidence>
<dbReference type="GO" id="GO:0052689">
    <property type="term" value="F:carboxylic ester hydrolase activity"/>
    <property type="evidence" value="ECO:0007669"/>
    <property type="project" value="UniProtKB-ARBA"/>
</dbReference>
<sequence length="245" mass="28315">MKTLLNNIPCLVFSPCNEDKNTSTVFFYHGWSSCKENHIFTGEILSKFGYRVIMPDSIHHGERGSLDYNDFEIGKEYFFKTIFKSIDEFKDIFEEVQQKFNIDGNSVAVMGHSMGGFIASGIFANYKSIKTMVCFNGGTSYNMAVGELTKADKNFRISEEDDYMIKKYDPLTKLMREDNLRPIFILHGEADEIVPISIQNYFYNKIIPLYKKTPEILKFDKIARLNHYVTVGMLKSAIEWLDLYA</sequence>
<dbReference type="OrthoDB" id="31158at2"/>
<accession>A0A386H4A1</accession>
<dbReference type="PANTHER" id="PTHR22946:SF9">
    <property type="entry name" value="POLYKETIDE TRANSFERASE AF380"/>
    <property type="match status" value="1"/>
</dbReference>
<dbReference type="SUPFAM" id="SSF53474">
    <property type="entry name" value="alpha/beta-Hydrolases"/>
    <property type="match status" value="1"/>
</dbReference>
<dbReference type="KEGG" id="cfer:D4Z93_07445"/>
<dbReference type="InterPro" id="IPR050261">
    <property type="entry name" value="FrsA_esterase"/>
</dbReference>
<dbReference type="PANTHER" id="PTHR22946">
    <property type="entry name" value="DIENELACTONE HYDROLASE DOMAIN-CONTAINING PROTEIN-RELATED"/>
    <property type="match status" value="1"/>
</dbReference>
<evidence type="ECO:0000256" key="1">
    <source>
        <dbReference type="ARBA" id="ARBA00022801"/>
    </source>
</evidence>
<organism evidence="3 4">
    <name type="scientific">Clostridium fermenticellae</name>
    <dbReference type="NCBI Taxonomy" id="2068654"/>
    <lineage>
        <taxon>Bacteria</taxon>
        <taxon>Bacillati</taxon>
        <taxon>Bacillota</taxon>
        <taxon>Clostridia</taxon>
        <taxon>Eubacteriales</taxon>
        <taxon>Clostridiaceae</taxon>
        <taxon>Clostridium</taxon>
    </lineage>
</organism>
<feature type="domain" description="Serine aminopeptidase S33" evidence="2">
    <location>
        <begin position="22"/>
        <end position="142"/>
    </location>
</feature>
<dbReference type="EMBL" id="CP032416">
    <property type="protein sequence ID" value="AYD40363.1"/>
    <property type="molecule type" value="Genomic_DNA"/>
</dbReference>
<evidence type="ECO:0000313" key="4">
    <source>
        <dbReference type="Proteomes" id="UP000266301"/>
    </source>
</evidence>
<dbReference type="Proteomes" id="UP000266301">
    <property type="component" value="Chromosome"/>
</dbReference>
<dbReference type="InterPro" id="IPR022742">
    <property type="entry name" value="Hydrolase_4"/>
</dbReference>
<dbReference type="Gene3D" id="3.40.50.1820">
    <property type="entry name" value="alpha/beta hydrolase"/>
    <property type="match status" value="1"/>
</dbReference>
<protein>
    <submittedName>
        <fullName evidence="3">Alpha/beta fold hydrolase</fullName>
    </submittedName>
</protein>
<proteinExistence type="predicted"/>
<reference evidence="3 4" key="1">
    <citation type="journal article" date="2019" name="Int. J. Syst. Evol. Microbiol.">
        <title>Clostridium fermenticellae sp. nov., isolated from the mud in a fermentation cellar for the production of the Chinese liquor, baijiu.</title>
        <authorList>
            <person name="Xu P.X."/>
            <person name="Chai L.J."/>
            <person name="Qiu T."/>
            <person name="Zhang X.J."/>
            <person name="Lu Z.M."/>
            <person name="Xiao C."/>
            <person name="Wang S.T."/>
            <person name="Shen C.H."/>
            <person name="Shi J.S."/>
            <person name="Xu Z.H."/>
        </authorList>
    </citation>
    <scope>NUCLEOTIDE SEQUENCE [LARGE SCALE GENOMIC DNA]</scope>
    <source>
        <strain evidence="3 4">JN500901</strain>
    </source>
</reference>
<dbReference type="PROSITE" id="PS51257">
    <property type="entry name" value="PROKAR_LIPOPROTEIN"/>
    <property type="match status" value="1"/>
</dbReference>
<gene>
    <name evidence="3" type="ORF">D4Z93_07445</name>
</gene>
<evidence type="ECO:0000313" key="3">
    <source>
        <dbReference type="EMBL" id="AYD40363.1"/>
    </source>
</evidence>
<keyword evidence="4" id="KW-1185">Reference proteome</keyword>
<dbReference type="AlphaFoldDB" id="A0A386H4A1"/>
<dbReference type="Pfam" id="PF12146">
    <property type="entry name" value="Hydrolase_4"/>
    <property type="match status" value="1"/>
</dbReference>
<name>A0A386H4A1_9CLOT</name>
<dbReference type="RefSeq" id="WP_119971984.1">
    <property type="nucleotide sequence ID" value="NZ_CP032416.1"/>
</dbReference>